<evidence type="ECO:0000313" key="1">
    <source>
        <dbReference type="EMBL" id="SFJ43938.1"/>
    </source>
</evidence>
<name>A0A1I3RCC0_9RHOB</name>
<gene>
    <name evidence="1" type="ORF">SAMN04488095_2875</name>
</gene>
<accession>A0A1I3RCC0</accession>
<dbReference type="EMBL" id="FORA01000003">
    <property type="protein sequence ID" value="SFJ43938.1"/>
    <property type="molecule type" value="Genomic_DNA"/>
</dbReference>
<dbReference type="SUPFAM" id="SSF52540">
    <property type="entry name" value="P-loop containing nucleoside triphosphate hydrolases"/>
    <property type="match status" value="1"/>
</dbReference>
<dbReference type="AlphaFoldDB" id="A0A1I3RCC0"/>
<dbReference type="Proteomes" id="UP000199110">
    <property type="component" value="Unassembled WGS sequence"/>
</dbReference>
<evidence type="ECO:0000313" key="2">
    <source>
        <dbReference type="Proteomes" id="UP000199110"/>
    </source>
</evidence>
<evidence type="ECO:0008006" key="3">
    <source>
        <dbReference type="Google" id="ProtNLM"/>
    </source>
</evidence>
<organism evidence="1 2">
    <name type="scientific">Jannaschia pohangensis</name>
    <dbReference type="NCBI Taxonomy" id="390807"/>
    <lineage>
        <taxon>Bacteria</taxon>
        <taxon>Pseudomonadati</taxon>
        <taxon>Pseudomonadota</taxon>
        <taxon>Alphaproteobacteria</taxon>
        <taxon>Rhodobacterales</taxon>
        <taxon>Roseobacteraceae</taxon>
        <taxon>Jannaschia</taxon>
    </lineage>
</organism>
<sequence length="323" mass="36050">MARIVLHVGTHKTATTTIQKTLHLNRAAAASAGLIYPELRNQHHGLTCHWVRLPAFYAYAEGARAAWDRIIADHAAGEGTVLISSEEFSRGTPGNRVDYGELRSWLAPFESVEVVCVLREQVSLIQSIFLEVFRKNGQFPWARYFDACIEQRLGTGVHLDYNALHDALLTGFDAEEITYLPFRAEGERPDPMGTLLRHIGFDTLATQLNRHDTNVSGDPLATWIMGQLGGQCPSDPALEANIRRVFKDRPSFIYNWPEYQSVIRTFAPLNDRFIARQSGVTAGDLKLLHLEKGRAFLRNDMGAGHWMQVARTLLAAQTAAQAA</sequence>
<proteinExistence type="predicted"/>
<dbReference type="InterPro" id="IPR027417">
    <property type="entry name" value="P-loop_NTPase"/>
</dbReference>
<dbReference type="RefSeq" id="WP_139212375.1">
    <property type="nucleotide sequence ID" value="NZ_FORA01000003.1"/>
</dbReference>
<dbReference type="STRING" id="390807.SAMN04488095_2875"/>
<dbReference type="OrthoDB" id="547419at2"/>
<reference evidence="1 2" key="1">
    <citation type="submission" date="2016-10" db="EMBL/GenBank/DDBJ databases">
        <authorList>
            <person name="de Groot N.N."/>
        </authorList>
    </citation>
    <scope>NUCLEOTIDE SEQUENCE [LARGE SCALE GENOMIC DNA]</scope>
    <source>
        <strain evidence="1 2">DSM 19073</strain>
    </source>
</reference>
<keyword evidence="2" id="KW-1185">Reference proteome</keyword>
<protein>
    <recommendedName>
        <fullName evidence="3">Sulfotransferase family protein</fullName>
    </recommendedName>
</protein>